<evidence type="ECO:0000256" key="2">
    <source>
        <dbReference type="ARBA" id="ARBA00023004"/>
    </source>
</evidence>
<dbReference type="InterPro" id="IPR017900">
    <property type="entry name" value="4Fe4S_Fe_S_CS"/>
</dbReference>
<feature type="domain" description="4Fe-4S ferredoxin-type" evidence="4">
    <location>
        <begin position="1"/>
        <end position="28"/>
    </location>
</feature>
<dbReference type="InterPro" id="IPR017896">
    <property type="entry name" value="4Fe4S_Fe-S-bd"/>
</dbReference>
<evidence type="ECO:0000313" key="5">
    <source>
        <dbReference type="EMBL" id="SMP53862.1"/>
    </source>
</evidence>
<evidence type="ECO:0000256" key="1">
    <source>
        <dbReference type="ARBA" id="ARBA00022723"/>
    </source>
</evidence>
<protein>
    <submittedName>
        <fullName evidence="5">4Fe-4S dicluster domain-containing protein</fullName>
    </submittedName>
</protein>
<name>A0AA45WVU8_9CLOT</name>
<keyword evidence="2" id="KW-0408">Iron</keyword>
<dbReference type="PROSITE" id="PS00198">
    <property type="entry name" value="4FE4S_FER_1"/>
    <property type="match status" value="1"/>
</dbReference>
<keyword evidence="3" id="KW-0411">Iron-sulfur</keyword>
<reference evidence="5" key="1">
    <citation type="submission" date="2017-05" db="EMBL/GenBank/DDBJ databases">
        <authorList>
            <person name="Varghese N."/>
            <person name="Submissions S."/>
        </authorList>
    </citation>
    <scope>NUCLEOTIDE SEQUENCE</scope>
    <source>
        <strain evidence="5">Su22</strain>
    </source>
</reference>
<dbReference type="GO" id="GO:0051536">
    <property type="term" value="F:iron-sulfur cluster binding"/>
    <property type="evidence" value="ECO:0007669"/>
    <property type="project" value="UniProtKB-KW"/>
</dbReference>
<keyword evidence="1" id="KW-0479">Metal-binding</keyword>
<dbReference type="Gene3D" id="3.30.70.20">
    <property type="match status" value="1"/>
</dbReference>
<dbReference type="GO" id="GO:0046872">
    <property type="term" value="F:metal ion binding"/>
    <property type="evidence" value="ECO:0007669"/>
    <property type="project" value="UniProtKB-KW"/>
</dbReference>
<dbReference type="PANTHER" id="PTHR43193:SF2">
    <property type="entry name" value="POLYFERREDOXIN PROTEIN FWDF"/>
    <property type="match status" value="1"/>
</dbReference>
<dbReference type="SUPFAM" id="SSF54862">
    <property type="entry name" value="4Fe-4S ferredoxins"/>
    <property type="match status" value="1"/>
</dbReference>
<dbReference type="PANTHER" id="PTHR43193">
    <property type="match status" value="1"/>
</dbReference>
<dbReference type="InterPro" id="IPR052977">
    <property type="entry name" value="Polyferredoxin-like_ET"/>
</dbReference>
<proteinExistence type="predicted"/>
<dbReference type="Proteomes" id="UP001158066">
    <property type="component" value="Unassembled WGS sequence"/>
</dbReference>
<sequence length="243" mass="26698">MYIDQEKCIGCQKCLNYCPVAAIEYSGRSKDQKAYAFINRDECVECAVCYRARVCPTDAFVQEALDWPRILRSAFSDPFNPHKGTNVPGRGTEEMKTTDITNRFPEGTIGIGLEFGRPGIGLRLKETEPVIRRLLESGIKLEPCNPLTELITDENTGQLKTDAANEKVLSAIVEFIAPLEQAEEVFDIIREAAQATETVFSLDIVGKVSADGSIPVMQEVEKAGLRVAPNGKVNVGLGRMVAK</sequence>
<accession>A0AA45WVU8</accession>
<evidence type="ECO:0000259" key="4">
    <source>
        <dbReference type="PROSITE" id="PS51379"/>
    </source>
</evidence>
<comment type="caution">
    <text evidence="5">The sequence shown here is derived from an EMBL/GenBank/DDBJ whole genome shotgun (WGS) entry which is preliminary data.</text>
</comment>
<evidence type="ECO:0000256" key="3">
    <source>
        <dbReference type="ARBA" id="ARBA00023014"/>
    </source>
</evidence>
<gene>
    <name evidence="5" type="ORF">SAMN06296020_10565</name>
</gene>
<dbReference type="AlphaFoldDB" id="A0AA45WVU8"/>
<feature type="domain" description="4Fe-4S ferredoxin-type" evidence="4">
    <location>
        <begin position="34"/>
        <end position="65"/>
    </location>
</feature>
<evidence type="ECO:0000313" key="6">
    <source>
        <dbReference type="Proteomes" id="UP001158066"/>
    </source>
</evidence>
<keyword evidence="6" id="KW-1185">Reference proteome</keyword>
<dbReference type="EMBL" id="FXUF01000005">
    <property type="protein sequence ID" value="SMP53862.1"/>
    <property type="molecule type" value="Genomic_DNA"/>
</dbReference>
<dbReference type="RefSeq" id="WP_283408996.1">
    <property type="nucleotide sequence ID" value="NZ_FXUF01000005.1"/>
</dbReference>
<dbReference type="PROSITE" id="PS51379">
    <property type="entry name" value="4FE4S_FER_2"/>
    <property type="match status" value="2"/>
</dbReference>
<dbReference type="Pfam" id="PF14697">
    <property type="entry name" value="Fer4_21"/>
    <property type="match status" value="1"/>
</dbReference>
<organism evidence="5 6">
    <name type="scientific">Anoxynatronum buryatiense</name>
    <dbReference type="NCBI Taxonomy" id="489973"/>
    <lineage>
        <taxon>Bacteria</taxon>
        <taxon>Bacillati</taxon>
        <taxon>Bacillota</taxon>
        <taxon>Clostridia</taxon>
        <taxon>Eubacteriales</taxon>
        <taxon>Clostridiaceae</taxon>
        <taxon>Anoxynatronum</taxon>
    </lineage>
</organism>